<dbReference type="Proteomes" id="UP001267290">
    <property type="component" value="Unassembled WGS sequence"/>
</dbReference>
<organism evidence="2 3">
    <name type="scientific">Paenibacillus qinlingensis</name>
    <dbReference type="NCBI Taxonomy" id="1837343"/>
    <lineage>
        <taxon>Bacteria</taxon>
        <taxon>Bacillati</taxon>
        <taxon>Bacillota</taxon>
        <taxon>Bacilli</taxon>
        <taxon>Bacillales</taxon>
        <taxon>Paenibacillaceae</taxon>
        <taxon>Paenibacillus</taxon>
    </lineage>
</organism>
<dbReference type="PANTHER" id="PTHR43308:SF5">
    <property type="entry name" value="S-LAYER PROTEIN _ PEPTIDOGLYCAN ENDO-BETA-N-ACETYLGLUCOSAMINIDASE"/>
    <property type="match status" value="1"/>
</dbReference>
<reference evidence="2 3" key="1">
    <citation type="submission" date="2023-07" db="EMBL/GenBank/DDBJ databases">
        <title>Sorghum-associated microbial communities from plants grown in Nebraska, USA.</title>
        <authorList>
            <person name="Schachtman D."/>
        </authorList>
    </citation>
    <scope>NUCLEOTIDE SEQUENCE [LARGE SCALE GENOMIC DNA]</scope>
    <source>
        <strain evidence="2 3">CC258</strain>
    </source>
</reference>
<gene>
    <name evidence="2" type="ORF">J2736_004269</name>
</gene>
<feature type="domain" description="SLH" evidence="1">
    <location>
        <begin position="47"/>
        <end position="108"/>
    </location>
</feature>
<dbReference type="PROSITE" id="PS51272">
    <property type="entry name" value="SLH"/>
    <property type="match status" value="3"/>
</dbReference>
<sequence>MFYFDEAKNVWVEIPGGKVNGDQITVDVDHFTKFAVFAVNQMSVVEEQTAKLSDIAGHWAELDIRAALKVDIVDGYEDGTFKPNQFVSRAEFVVMLMNGLHPKAGAEQLPNYSDAAAIGEWAKGAIALAAKDRLVQGYEDGSFRPGAELTRAQLAVVLANALGASSAGDGGSAVTFADAADIPAWASDAVGIVAKAGVMQGYAANRFAPMGTVSRAEAITVINRLLRMQPQK</sequence>
<accession>A0ABU1NZX9</accession>
<evidence type="ECO:0000313" key="3">
    <source>
        <dbReference type="Proteomes" id="UP001267290"/>
    </source>
</evidence>
<dbReference type="EMBL" id="JAVDSB010000008">
    <property type="protein sequence ID" value="MDR6553062.1"/>
    <property type="molecule type" value="Genomic_DNA"/>
</dbReference>
<evidence type="ECO:0000259" key="1">
    <source>
        <dbReference type="PROSITE" id="PS51272"/>
    </source>
</evidence>
<feature type="domain" description="SLH" evidence="1">
    <location>
        <begin position="109"/>
        <end position="172"/>
    </location>
</feature>
<dbReference type="PANTHER" id="PTHR43308">
    <property type="entry name" value="OUTER MEMBRANE PROTEIN ALPHA-RELATED"/>
    <property type="match status" value="1"/>
</dbReference>
<comment type="caution">
    <text evidence="2">The sequence shown here is derived from an EMBL/GenBank/DDBJ whole genome shotgun (WGS) entry which is preliminary data.</text>
</comment>
<proteinExistence type="predicted"/>
<name>A0ABU1NZX9_9BACL</name>
<feature type="domain" description="SLH" evidence="1">
    <location>
        <begin position="173"/>
        <end position="232"/>
    </location>
</feature>
<dbReference type="InterPro" id="IPR051465">
    <property type="entry name" value="Cell_Envelope_Struct_Comp"/>
</dbReference>
<dbReference type="Pfam" id="PF00395">
    <property type="entry name" value="SLH"/>
    <property type="match status" value="3"/>
</dbReference>
<protein>
    <recommendedName>
        <fullName evidence="1">SLH domain-containing protein</fullName>
    </recommendedName>
</protein>
<dbReference type="InterPro" id="IPR001119">
    <property type="entry name" value="SLH_dom"/>
</dbReference>
<keyword evidence="3" id="KW-1185">Reference proteome</keyword>
<evidence type="ECO:0000313" key="2">
    <source>
        <dbReference type="EMBL" id="MDR6553062.1"/>
    </source>
</evidence>